<evidence type="ECO:0000313" key="2">
    <source>
        <dbReference type="EMBL" id="CDH47547.1"/>
    </source>
</evidence>
<feature type="region of interest" description="Disordered" evidence="1">
    <location>
        <begin position="102"/>
        <end position="224"/>
    </location>
</feature>
<name>A0A7U7J684_9GAMM</name>
<feature type="compositionally biased region" description="Low complexity" evidence="1">
    <location>
        <begin position="176"/>
        <end position="196"/>
    </location>
</feature>
<feature type="compositionally biased region" description="Low complexity" evidence="1">
    <location>
        <begin position="655"/>
        <end position="670"/>
    </location>
</feature>
<feature type="region of interest" description="Disordered" evidence="1">
    <location>
        <begin position="334"/>
        <end position="353"/>
    </location>
</feature>
<feature type="region of interest" description="Disordered" evidence="1">
    <location>
        <begin position="1164"/>
        <end position="1187"/>
    </location>
</feature>
<feature type="compositionally biased region" description="Low complexity" evidence="1">
    <location>
        <begin position="126"/>
        <end position="158"/>
    </location>
</feature>
<sequence length="1836" mass="194749">MGIEFLLHRFLKPGVDIKTAMDVVKHIGAQGALGMGGEGATEAVQEVIGVLNNEWDAKTDVPLLDRMTSKENMWRYAEAGVAGAIFGGIFGGAGGAVSGMANKQGKVTGPPGPSESTPLGSPPAEAGTGPVQPGAPGTGAPPLGEAAPPVEPIIPAGPSGVTEAPEASLTEPPVAPSSAESVSEPGPAEIPPTVEAPAPPLPPPGRKSPSEASQVLKTGEPVVIKPTESVAPTVVEATPAPAPAAMVDPPAAKVEPPAPVAKVEPPAPVAKVEPPAAKVEPPAAKVEPPAAKVEAPAAKVEAPAAKVEPPAPAAKVELPAAKVELPAAKVEAPKTEAHSVVSEPPLSIKANNRDDPRLDGLVFTSETEAKPLRDALWALGVQTGIEDETQTPFALHSVASTTKGTEFSQRQSGILGYAHLHATQKALDAVNGDTKALKTALDAEPHVTGMTYDSAYAAALKAGHKAGSFVVGMRGGKFAYAPLKVEAGKAPSAKTAPVAPVAKAPVAPAVKPKSMAEEIRTSTRAISQAIKDKDARKAELMTQFIGESSTDSSTADYVRWAGGKANTGKYSASDKVFVSVNGKRAGRTPLLVDGKLNGAYKNLQKAVDAKATILADNPGNRANNFNKQGGEADLATWLTAQGYVETPGKGVEPSTWTPAKAEAPTPAAKTPHLRVTPERIDQLGANQVFVFGSNEAGIHGKGAALTAKQKFGAQQGRGIGAQGRSYALPTKSTPYATLSLEAIRKHVEDFIAYAKQHPSENFLVTRVGLGNAGLKISDIAPLFAAAKDIENVALPQEVRDFVPVKAEAPKQPSLGPVEPSALVAEQAKITIIGLMPVPKAYAETITKILKKVLTYPSQKGLQAVKYYGFTAKGSEWGQWFPNGSILTFGKKFLDRVSNGSVSIDVAAHTVYHEVGHAVDSLGVATYSSPTSPAWAVDPSKIAVVNGEFVFQPGWGGPLIEQMYRLHQQAYYAKEANPLRAVHYLHTYGFHQLEALVVDPKNADLRANTIKEVFAQAHAIYALNGADLAKAAPDVHAFFEEIYEPAPNESAPGDTFDRRVLEAFRRPRADSRATPGQSGTNPGTGPQGEQARPGARPQAVERGVSPKETAASLPSPGGAFTALTQELRRKYGWDDRYGHYTTGEPTAAEYAELSKLWDEAGLGRAENQPADRNVQGPAPARPGELDPSTLTEADAEEGINAAIQAYWKSPTYLDNPTQYKINVLNKVLREKQGGLLNYVLNTYSPQANKARALTEAAAKKRQEGTPKTPFDSKRQSPTPGQTPKQFRQAIQHKLLDRANVHVLHRTTDAPFTVAPDTAGLYLPDGSSWFFTENIAPGEEWGKVFHEVGAHYGLARLVGRDAYARILKDLKGMVTGEGFASVKEAHRRAVAAGATGAAVWHETLGYLAEISPRHGLVRRLIAAARQFLRSIGLVGKYTDADLIGLIQTAALKEGLEGRVGLSKGQLASKTDPLSVQPIITAHKGKPPTTLYGIFGYGTLIEGGFTTEQEAQDALKKDRAEYAGYAQENAPWSSPHFKNIADDLDAYFGTRKREQKDPPDVVRSEERPFANPKQKTTKFTESRDYPLPDTSYGEKIKQPPQRPVDPAKVSAARGQENAPSPRPMIEALRRAGQLHAESPEGALPKAPLVSHLRPTPLARLDSPALAALAKSLRAIKDPVDAAAHALSLMSAPEADGVAQLLSQYGSIFARNLSPERTLGAIEYLYATTLQQSDQLRALTAFVSQEDLPLHEHLLRALDAFDGLRRSDSSTVADIEANMTATAEASTAFGAKAQDIVDGLKAQDRVSEGMGDMQVQSLYERERVRSNEGLQRGLEQQTVR</sequence>
<comment type="caution">
    <text evidence="2">The sequence shown here is derived from an EMBL/GenBank/DDBJ whole genome shotgun (WGS) entry which is preliminary data.</text>
</comment>
<keyword evidence="3" id="KW-1185">Reference proteome</keyword>
<feature type="compositionally biased region" description="Basic and acidic residues" evidence="1">
    <location>
        <begin position="1575"/>
        <end position="1594"/>
    </location>
</feature>
<dbReference type="EMBL" id="CBTK010000303">
    <property type="protein sequence ID" value="CDH47547.1"/>
    <property type="molecule type" value="Genomic_DNA"/>
</dbReference>
<protein>
    <submittedName>
        <fullName evidence="2">Uncharacterized protein</fullName>
    </submittedName>
</protein>
<dbReference type="PANTHER" id="PTHR48125:SF10">
    <property type="entry name" value="OS12G0136300 PROTEIN"/>
    <property type="match status" value="1"/>
</dbReference>
<feature type="compositionally biased region" description="Basic and acidic residues" evidence="1">
    <location>
        <begin position="1256"/>
        <end position="1273"/>
    </location>
</feature>
<dbReference type="PANTHER" id="PTHR48125">
    <property type="entry name" value="LP07818P1"/>
    <property type="match status" value="1"/>
</dbReference>
<feature type="region of interest" description="Disordered" evidence="1">
    <location>
        <begin position="1065"/>
        <end position="1118"/>
    </location>
</feature>
<feature type="region of interest" description="Disordered" evidence="1">
    <location>
        <begin position="1549"/>
        <end position="1618"/>
    </location>
</feature>
<proteinExistence type="predicted"/>
<evidence type="ECO:0000313" key="3">
    <source>
        <dbReference type="Proteomes" id="UP000019184"/>
    </source>
</evidence>
<dbReference type="Proteomes" id="UP000019184">
    <property type="component" value="Unassembled WGS sequence"/>
</dbReference>
<organism evidence="2 3">
    <name type="scientific">Candidatus Contendobacter odensis Run_B_J11</name>
    <dbReference type="NCBI Taxonomy" id="1400861"/>
    <lineage>
        <taxon>Bacteria</taxon>
        <taxon>Pseudomonadati</taxon>
        <taxon>Pseudomonadota</taxon>
        <taxon>Gammaproteobacteria</taxon>
        <taxon>Candidatus Competibacteraceae</taxon>
        <taxon>Candidatus Contendibacter</taxon>
    </lineage>
</organism>
<feature type="compositionally biased region" description="Pro residues" evidence="1">
    <location>
        <begin position="197"/>
        <end position="206"/>
    </location>
</feature>
<reference evidence="2 3" key="1">
    <citation type="journal article" date="2014" name="ISME J.">
        <title>Candidatus Competibacter-lineage genomes retrieved from metagenomes reveal functional metabolic diversity.</title>
        <authorList>
            <person name="McIlroy S.J."/>
            <person name="Albertsen M."/>
            <person name="Andresen E.K."/>
            <person name="Saunders A.M."/>
            <person name="Kristiansen R."/>
            <person name="Stokholm-Bjerregaard M."/>
            <person name="Nielsen K.L."/>
            <person name="Nielsen P.H."/>
        </authorList>
    </citation>
    <scope>NUCLEOTIDE SEQUENCE [LARGE SCALE GENOMIC DNA]</scope>
    <source>
        <strain evidence="2 3">Run_B_J11</strain>
    </source>
</reference>
<feature type="region of interest" description="Disordered" evidence="1">
    <location>
        <begin position="1250"/>
        <end position="1282"/>
    </location>
</feature>
<feature type="compositionally biased region" description="Basic and acidic residues" evidence="1">
    <location>
        <begin position="1549"/>
        <end position="1565"/>
    </location>
</feature>
<feature type="region of interest" description="Disordered" evidence="1">
    <location>
        <begin position="648"/>
        <end position="671"/>
    </location>
</feature>
<feature type="compositionally biased region" description="Polar residues" evidence="1">
    <location>
        <begin position="1073"/>
        <end position="1083"/>
    </location>
</feature>
<accession>A0A7U7J684</accession>
<gene>
    <name evidence="2" type="ORF">BN874_840010</name>
</gene>
<evidence type="ECO:0000256" key="1">
    <source>
        <dbReference type="SAM" id="MobiDB-lite"/>
    </source>
</evidence>
<feature type="region of interest" description="Disordered" evidence="1">
    <location>
        <begin position="246"/>
        <end position="265"/>
    </location>
</feature>